<reference evidence="2" key="1">
    <citation type="submission" date="2022-07" db="EMBL/GenBank/DDBJ databases">
        <title>Enhanced cultured diversity of the mouse gut microbiota enables custom-made synthetic communities.</title>
        <authorList>
            <person name="Afrizal A."/>
        </authorList>
    </citation>
    <scope>NUCLEOTIDE SEQUENCE</scope>
    <source>
        <strain evidence="2">DSM 28593</strain>
    </source>
</reference>
<evidence type="ECO:0000313" key="3">
    <source>
        <dbReference type="Proteomes" id="UP001205748"/>
    </source>
</evidence>
<dbReference type="SUPFAM" id="SSF54523">
    <property type="entry name" value="Pili subunits"/>
    <property type="match status" value="1"/>
</dbReference>
<name>A0AAE3KZ20_9FIRM</name>
<feature type="transmembrane region" description="Helical" evidence="1">
    <location>
        <begin position="12"/>
        <end position="36"/>
    </location>
</feature>
<keyword evidence="1" id="KW-0812">Transmembrane</keyword>
<keyword evidence="1" id="KW-0472">Membrane</keyword>
<keyword evidence="1" id="KW-1133">Transmembrane helix</keyword>
<dbReference type="NCBIfam" id="TIGR02532">
    <property type="entry name" value="IV_pilin_GFxxxE"/>
    <property type="match status" value="1"/>
</dbReference>
<dbReference type="AlphaFoldDB" id="A0AAE3KZ20"/>
<gene>
    <name evidence="2" type="ORF">NSA47_03105</name>
</gene>
<sequence length="130" mass="14559">MIRERGENGGFTLLEVLVSIALIGITAVALMGLFTVSLNNNLASRKSIEHTVYIKNIMEELKQEFTALPPGSRDMHKLVHKANEIQAHYPKSNITIGQKHEGKKLYIITIEIIEANRGEGDKLVSYIYLP</sequence>
<dbReference type="Pfam" id="PF07963">
    <property type="entry name" value="N_methyl"/>
    <property type="match status" value="1"/>
</dbReference>
<dbReference type="EMBL" id="JANKAS010000002">
    <property type="protein sequence ID" value="MCR1897976.1"/>
    <property type="molecule type" value="Genomic_DNA"/>
</dbReference>
<accession>A0AAE3KZ20</accession>
<comment type="caution">
    <text evidence="2">The sequence shown here is derived from an EMBL/GenBank/DDBJ whole genome shotgun (WGS) entry which is preliminary data.</text>
</comment>
<dbReference type="RefSeq" id="WP_257529441.1">
    <property type="nucleotide sequence ID" value="NZ_JANKAS010000002.1"/>
</dbReference>
<dbReference type="InterPro" id="IPR012902">
    <property type="entry name" value="N_methyl_site"/>
</dbReference>
<proteinExistence type="predicted"/>
<keyword evidence="3" id="KW-1185">Reference proteome</keyword>
<dbReference type="Proteomes" id="UP001205748">
    <property type="component" value="Unassembled WGS sequence"/>
</dbReference>
<organism evidence="2 3">
    <name type="scientific">Irregularibacter muris</name>
    <dbReference type="NCBI Taxonomy" id="1796619"/>
    <lineage>
        <taxon>Bacteria</taxon>
        <taxon>Bacillati</taxon>
        <taxon>Bacillota</taxon>
        <taxon>Clostridia</taxon>
        <taxon>Eubacteriales</taxon>
        <taxon>Eubacteriaceae</taxon>
        <taxon>Irregularibacter</taxon>
    </lineage>
</organism>
<protein>
    <submittedName>
        <fullName evidence="2">Type II secretion system GspH family protein</fullName>
    </submittedName>
</protein>
<evidence type="ECO:0000313" key="2">
    <source>
        <dbReference type="EMBL" id="MCR1897976.1"/>
    </source>
</evidence>
<dbReference type="InterPro" id="IPR045584">
    <property type="entry name" value="Pilin-like"/>
</dbReference>
<dbReference type="PROSITE" id="PS00409">
    <property type="entry name" value="PROKAR_NTER_METHYL"/>
    <property type="match status" value="1"/>
</dbReference>
<evidence type="ECO:0000256" key="1">
    <source>
        <dbReference type="SAM" id="Phobius"/>
    </source>
</evidence>